<dbReference type="OrthoDB" id="10399007at2759"/>
<dbReference type="EMBL" id="ML121546">
    <property type="protein sequence ID" value="RPB23533.1"/>
    <property type="molecule type" value="Genomic_DNA"/>
</dbReference>
<name>A0A3N4LKS2_9PEZI</name>
<feature type="coiled-coil region" evidence="1">
    <location>
        <begin position="213"/>
        <end position="240"/>
    </location>
</feature>
<evidence type="ECO:0000256" key="1">
    <source>
        <dbReference type="SAM" id="Coils"/>
    </source>
</evidence>
<sequence length="535" mass="61221">MPGPPALSTNTNQIRPWSGFPRECRALVEFVYHGHAIEPLIKPSGPGKVVLRSFLNLRDEDFLVIESMLIAHFPNSKIRSPGRNETQWKQYWEQDCLFVICVLTMIEFDHPTANYSGSGFGSVEQYRQYGETIGGAAEKVLDETMGPEWYRNKPFAKKFIVGAKTPERLAIGRKLFFAPGIGELKTLPTQLVCFWVWEVLRVVRDAYNKKQHRAQVDRERAQMLEQIQSLKATQDRQAEEMRLANGRMERNESLIKAIAHRNLDAQEGRQRFSEVEKLVEVQSEKFEEVHSALAKGLVDQEARHMNLHKEFQAQTNNRLDQNLNDLNTRLNNRFLAQDTRIETAVKETRDGTNTQLADFDSRITMLDNGFLDFQTRTNNRFINQDIAFSRRDATFQGYKKLVNNKFENQQKMLEGFKGLALNQPADQEESKLYTDTRIAQLRSTFGEQMAESSAFALRRAEAINADAVRETKELVAATALEGEASLQQLKEYADYRDARTCELLSAQMEAGFRDLGKVFITDNKPTLNSQGLGYV</sequence>
<accession>A0A3N4LKS2</accession>
<dbReference type="AlphaFoldDB" id="A0A3N4LKS2"/>
<keyword evidence="3" id="KW-1185">Reference proteome</keyword>
<evidence type="ECO:0000313" key="2">
    <source>
        <dbReference type="EMBL" id="RPB23533.1"/>
    </source>
</evidence>
<dbReference type="Proteomes" id="UP000267821">
    <property type="component" value="Unassembled WGS sequence"/>
</dbReference>
<gene>
    <name evidence="2" type="ORF">L211DRAFT_849795</name>
</gene>
<protein>
    <submittedName>
        <fullName evidence="2">Uncharacterized protein</fullName>
    </submittedName>
</protein>
<dbReference type="InParanoid" id="A0A3N4LKS2"/>
<keyword evidence="1" id="KW-0175">Coiled coil</keyword>
<reference evidence="2 3" key="1">
    <citation type="journal article" date="2018" name="Nat. Ecol. Evol.">
        <title>Pezizomycetes genomes reveal the molecular basis of ectomycorrhizal truffle lifestyle.</title>
        <authorList>
            <person name="Murat C."/>
            <person name="Payen T."/>
            <person name="Noel B."/>
            <person name="Kuo A."/>
            <person name="Morin E."/>
            <person name="Chen J."/>
            <person name="Kohler A."/>
            <person name="Krizsan K."/>
            <person name="Balestrini R."/>
            <person name="Da Silva C."/>
            <person name="Montanini B."/>
            <person name="Hainaut M."/>
            <person name="Levati E."/>
            <person name="Barry K.W."/>
            <person name="Belfiori B."/>
            <person name="Cichocki N."/>
            <person name="Clum A."/>
            <person name="Dockter R.B."/>
            <person name="Fauchery L."/>
            <person name="Guy J."/>
            <person name="Iotti M."/>
            <person name="Le Tacon F."/>
            <person name="Lindquist E.A."/>
            <person name="Lipzen A."/>
            <person name="Malagnac F."/>
            <person name="Mello A."/>
            <person name="Molinier V."/>
            <person name="Miyauchi S."/>
            <person name="Poulain J."/>
            <person name="Riccioni C."/>
            <person name="Rubini A."/>
            <person name="Sitrit Y."/>
            <person name="Splivallo R."/>
            <person name="Traeger S."/>
            <person name="Wang M."/>
            <person name="Zifcakova L."/>
            <person name="Wipf D."/>
            <person name="Zambonelli A."/>
            <person name="Paolocci F."/>
            <person name="Nowrousian M."/>
            <person name="Ottonello S."/>
            <person name="Baldrian P."/>
            <person name="Spatafora J.W."/>
            <person name="Henrissat B."/>
            <person name="Nagy L.G."/>
            <person name="Aury J.M."/>
            <person name="Wincker P."/>
            <person name="Grigoriev I.V."/>
            <person name="Bonfante P."/>
            <person name="Martin F.M."/>
        </authorList>
    </citation>
    <scope>NUCLEOTIDE SEQUENCE [LARGE SCALE GENOMIC DNA]</scope>
    <source>
        <strain evidence="2 3">ATCC MYA-4762</strain>
    </source>
</reference>
<proteinExistence type="predicted"/>
<evidence type="ECO:0000313" key="3">
    <source>
        <dbReference type="Proteomes" id="UP000267821"/>
    </source>
</evidence>
<organism evidence="2 3">
    <name type="scientific">Terfezia boudieri ATCC MYA-4762</name>
    <dbReference type="NCBI Taxonomy" id="1051890"/>
    <lineage>
        <taxon>Eukaryota</taxon>
        <taxon>Fungi</taxon>
        <taxon>Dikarya</taxon>
        <taxon>Ascomycota</taxon>
        <taxon>Pezizomycotina</taxon>
        <taxon>Pezizomycetes</taxon>
        <taxon>Pezizales</taxon>
        <taxon>Pezizaceae</taxon>
        <taxon>Terfezia</taxon>
    </lineage>
</organism>